<organism evidence="4 5">
    <name type="scientific">Priestia koreensis</name>
    <dbReference type="NCBI Taxonomy" id="284581"/>
    <lineage>
        <taxon>Bacteria</taxon>
        <taxon>Bacillati</taxon>
        <taxon>Bacillota</taxon>
        <taxon>Bacilli</taxon>
        <taxon>Bacillales</taxon>
        <taxon>Bacillaceae</taxon>
        <taxon>Priestia</taxon>
    </lineage>
</organism>
<dbReference type="RefSeq" id="WP_053400595.1">
    <property type="nucleotide sequence ID" value="NZ_LILC01000007.1"/>
</dbReference>
<dbReference type="PATRIC" id="fig|284581.3.peg.4710"/>
<dbReference type="Proteomes" id="UP000037558">
    <property type="component" value="Unassembled WGS sequence"/>
</dbReference>
<reference evidence="5" key="1">
    <citation type="submission" date="2015-08" db="EMBL/GenBank/DDBJ databases">
        <title>Fjat-14210 dsm16467.</title>
        <authorList>
            <person name="Liu B."/>
            <person name="Wang J."/>
            <person name="Zhu Y."/>
            <person name="Liu G."/>
            <person name="Chen Q."/>
            <person name="Chen Z."/>
            <person name="Lan J."/>
            <person name="Che J."/>
            <person name="Ge C."/>
            <person name="Shi H."/>
            <person name="Pan Z."/>
            <person name="Liu X."/>
        </authorList>
    </citation>
    <scope>NUCLEOTIDE SEQUENCE [LARGE SCALE GENOMIC DNA]</scope>
    <source>
        <strain evidence="5">DSM 16467</strain>
    </source>
</reference>
<dbReference type="AlphaFoldDB" id="A0A0M0L9B5"/>
<dbReference type="Pfam" id="PF00395">
    <property type="entry name" value="SLH"/>
    <property type="match status" value="2"/>
</dbReference>
<dbReference type="PROSITE" id="PS51272">
    <property type="entry name" value="SLH"/>
    <property type="match status" value="2"/>
</dbReference>
<dbReference type="EMBL" id="LILC01000007">
    <property type="protein sequence ID" value="KOO47680.1"/>
    <property type="molecule type" value="Genomic_DNA"/>
</dbReference>
<gene>
    <name evidence="4" type="ORF">AMD01_06530</name>
</gene>
<feature type="domain" description="SLH" evidence="3">
    <location>
        <begin position="100"/>
        <end position="162"/>
    </location>
</feature>
<sequence>MKKFKRGLAVALAATLLPIGGISSAYAADKPVDLYITQDVVPGSVNTEMYTSIQEFLYSNVINGSIDKNGSVYIYPRNSITRGEFVIMIVNALGLKQKGNAMSFADLKPGSAYYNAATIASSHGIIKGIGGKFAPGQKITRAEIAVMVYRAFQSSVPFKDVTATKGFTDVPAGSYPWAFEAIYKSAANGIVKGSGTLFKPTDNATRGEAIVMMNRALHQETMTASEQTAAATFLKNHILKGQDLLVKQDFKGLTNLYDREGTGFYRAVINNYSTLVQDIMNEGAKMTYVPDQDFTVKPVYVSGHFAAFSVKDYTYSLTVELNSSTMTAPKDASALYRMKKDSSGNWQVYDIQPYSDDYMNLIYFGYER</sequence>
<proteinExistence type="predicted"/>
<evidence type="ECO:0000259" key="3">
    <source>
        <dbReference type="PROSITE" id="PS51272"/>
    </source>
</evidence>
<dbReference type="STRING" id="284581.AMD01_06530"/>
<evidence type="ECO:0000256" key="1">
    <source>
        <dbReference type="ARBA" id="ARBA00022729"/>
    </source>
</evidence>
<evidence type="ECO:0000256" key="2">
    <source>
        <dbReference type="SAM" id="SignalP"/>
    </source>
</evidence>
<feature type="domain" description="SLH" evidence="3">
    <location>
        <begin position="164"/>
        <end position="227"/>
    </location>
</feature>
<dbReference type="InterPro" id="IPR001119">
    <property type="entry name" value="SLH_dom"/>
</dbReference>
<feature type="chain" id="PRO_5005603233" description="SLH domain-containing protein" evidence="2">
    <location>
        <begin position="28"/>
        <end position="368"/>
    </location>
</feature>
<name>A0A0M0L9B5_9BACI</name>
<keyword evidence="5" id="KW-1185">Reference proteome</keyword>
<comment type="caution">
    <text evidence="4">The sequence shown here is derived from an EMBL/GenBank/DDBJ whole genome shotgun (WGS) entry which is preliminary data.</text>
</comment>
<keyword evidence="1 2" id="KW-0732">Signal</keyword>
<dbReference type="OrthoDB" id="174569at2"/>
<evidence type="ECO:0000313" key="4">
    <source>
        <dbReference type="EMBL" id="KOO47680.1"/>
    </source>
</evidence>
<protein>
    <recommendedName>
        <fullName evidence="3">SLH domain-containing protein</fullName>
    </recommendedName>
</protein>
<accession>A0A0M0L9B5</accession>
<evidence type="ECO:0000313" key="5">
    <source>
        <dbReference type="Proteomes" id="UP000037558"/>
    </source>
</evidence>
<feature type="signal peptide" evidence="2">
    <location>
        <begin position="1"/>
        <end position="27"/>
    </location>
</feature>